<protein>
    <submittedName>
        <fullName evidence="2">Uncharacterized protein</fullName>
    </submittedName>
</protein>
<accession>A0AAU7VGD8</accession>
<sequence length="48" mass="5800">MRTDWSAKLEERKQQSERDDAYRRFVRGRLTWYAIAALVLATFIYFAV</sequence>
<evidence type="ECO:0000256" key="1">
    <source>
        <dbReference type="SAM" id="Phobius"/>
    </source>
</evidence>
<reference evidence="2" key="1">
    <citation type="submission" date="2024-06" db="EMBL/GenBank/DDBJ databases">
        <authorList>
            <person name="Lu L."/>
            <person name="Wei N."/>
            <person name="Zhang R."/>
        </authorList>
    </citation>
    <scope>NUCLEOTIDE SEQUENCE</scope>
</reference>
<organism evidence="2">
    <name type="scientific">Dinoroseobacter phage vB_DshS_R26L</name>
    <dbReference type="NCBI Taxonomy" id="3161158"/>
    <lineage>
        <taxon>Viruses</taxon>
        <taxon>Duplodnaviria</taxon>
        <taxon>Heunggongvirae</taxon>
        <taxon>Uroviricota</taxon>
        <taxon>Caudoviricetes</taxon>
        <taxon>Nanhaivirus</taxon>
    </lineage>
</organism>
<proteinExistence type="predicted"/>
<gene>
    <name evidence="2" type="ORF">vBDshSR26L_36</name>
</gene>
<dbReference type="EMBL" id="PP882867">
    <property type="protein sequence ID" value="XBW75351.1"/>
    <property type="molecule type" value="Genomic_DNA"/>
</dbReference>
<evidence type="ECO:0000313" key="2">
    <source>
        <dbReference type="EMBL" id="XBW75351.1"/>
    </source>
</evidence>
<keyword evidence="1" id="KW-0472">Membrane</keyword>
<name>A0AAU7VGD8_9CAUD</name>
<keyword evidence="1" id="KW-1133">Transmembrane helix</keyword>
<feature type="transmembrane region" description="Helical" evidence="1">
    <location>
        <begin position="30"/>
        <end position="47"/>
    </location>
</feature>
<keyword evidence="1" id="KW-0812">Transmembrane</keyword>